<comment type="caution">
    <text evidence="2">The sequence shown here is derived from an EMBL/GenBank/DDBJ whole genome shotgun (WGS) entry which is preliminary data.</text>
</comment>
<dbReference type="Pfam" id="PF00929">
    <property type="entry name" value="RNase_T"/>
    <property type="match status" value="1"/>
</dbReference>
<dbReference type="InterPro" id="IPR012337">
    <property type="entry name" value="RNaseH-like_sf"/>
</dbReference>
<sequence length="254" mass="28565">MPPPKPQIIRVVDLETTGSAPPAHGVVEIGWQDVALGADGRWELEGEGGQLFVNPGRPIPPITQAVHHILDEQVADAPWWQDVARRVLDPYPRRLALAAHRADFEQQFCSPNLTGGAEWICTWKSALRLWPDSPAFSNQVLRYWRRPQGIVHERGLPAHRAFPDAYVTAFHLRDQLNEASLAQLLEWSRLPGLLPRVRNTGPDRGKDWREISDDSLASFLTDRDPDVRYTAETEIARRRGGGHVGRPSAQELLL</sequence>
<proteinExistence type="predicted"/>
<evidence type="ECO:0000313" key="3">
    <source>
        <dbReference type="Proteomes" id="UP000546200"/>
    </source>
</evidence>
<feature type="domain" description="Exonuclease" evidence="1">
    <location>
        <begin position="8"/>
        <end position="181"/>
    </location>
</feature>
<dbReference type="AlphaFoldDB" id="A0A7W9ESS2"/>
<reference evidence="2 3" key="1">
    <citation type="submission" date="2020-08" db="EMBL/GenBank/DDBJ databases">
        <title>Genomic Encyclopedia of Type Strains, Phase IV (KMG-IV): sequencing the most valuable type-strain genomes for metagenomic binning, comparative biology and taxonomic classification.</title>
        <authorList>
            <person name="Goeker M."/>
        </authorList>
    </citation>
    <scope>NUCLEOTIDE SEQUENCE [LARGE SCALE GENOMIC DNA]</scope>
    <source>
        <strain evidence="2 3">DSM 100044</strain>
    </source>
</reference>
<keyword evidence="2" id="KW-0378">Hydrolase</keyword>
<dbReference type="GO" id="GO:0006259">
    <property type="term" value="P:DNA metabolic process"/>
    <property type="evidence" value="ECO:0007669"/>
    <property type="project" value="UniProtKB-ARBA"/>
</dbReference>
<name>A0A7W9ESS2_9SPHN</name>
<gene>
    <name evidence="2" type="ORF">FHS94_000223</name>
</gene>
<dbReference type="InterPro" id="IPR036397">
    <property type="entry name" value="RNaseH_sf"/>
</dbReference>
<evidence type="ECO:0000259" key="1">
    <source>
        <dbReference type="SMART" id="SM00479"/>
    </source>
</evidence>
<protein>
    <submittedName>
        <fullName evidence="2">Exodeoxyribonuclease X</fullName>
        <ecNumber evidence="2">3.1.11.-</ecNumber>
    </submittedName>
</protein>
<dbReference type="GO" id="GO:0004527">
    <property type="term" value="F:exonuclease activity"/>
    <property type="evidence" value="ECO:0007669"/>
    <property type="project" value="UniProtKB-ARBA"/>
</dbReference>
<keyword evidence="3" id="KW-1185">Reference proteome</keyword>
<dbReference type="Proteomes" id="UP000546200">
    <property type="component" value="Unassembled WGS sequence"/>
</dbReference>
<organism evidence="2 3">
    <name type="scientific">Sphingomonas aerophila</name>
    <dbReference type="NCBI Taxonomy" id="1344948"/>
    <lineage>
        <taxon>Bacteria</taxon>
        <taxon>Pseudomonadati</taxon>
        <taxon>Pseudomonadota</taxon>
        <taxon>Alphaproteobacteria</taxon>
        <taxon>Sphingomonadales</taxon>
        <taxon>Sphingomonadaceae</taxon>
        <taxon>Sphingomonas</taxon>
    </lineage>
</organism>
<dbReference type="RefSeq" id="WP_184053581.1">
    <property type="nucleotide sequence ID" value="NZ_JACIJK010000001.1"/>
</dbReference>
<dbReference type="Gene3D" id="3.30.420.10">
    <property type="entry name" value="Ribonuclease H-like superfamily/Ribonuclease H"/>
    <property type="match status" value="1"/>
</dbReference>
<accession>A0A7W9ESS2</accession>
<dbReference type="EMBL" id="JACIJK010000001">
    <property type="protein sequence ID" value="MBB5713404.1"/>
    <property type="molecule type" value="Genomic_DNA"/>
</dbReference>
<dbReference type="SMART" id="SM00479">
    <property type="entry name" value="EXOIII"/>
    <property type="match status" value="1"/>
</dbReference>
<dbReference type="InterPro" id="IPR013520">
    <property type="entry name" value="Ribonucl_H"/>
</dbReference>
<dbReference type="CDD" id="cd06127">
    <property type="entry name" value="DEDDh"/>
    <property type="match status" value="1"/>
</dbReference>
<dbReference type="GO" id="GO:0003676">
    <property type="term" value="F:nucleic acid binding"/>
    <property type="evidence" value="ECO:0007669"/>
    <property type="project" value="InterPro"/>
</dbReference>
<evidence type="ECO:0000313" key="2">
    <source>
        <dbReference type="EMBL" id="MBB5713404.1"/>
    </source>
</evidence>
<dbReference type="EC" id="3.1.11.-" evidence="2"/>
<dbReference type="SUPFAM" id="SSF53098">
    <property type="entry name" value="Ribonuclease H-like"/>
    <property type="match status" value="1"/>
</dbReference>